<dbReference type="Pfam" id="PF11902">
    <property type="entry name" value="DUF3422"/>
    <property type="match status" value="1"/>
</dbReference>
<proteinExistence type="predicted"/>
<dbReference type="OrthoDB" id="9767470at2"/>
<organism evidence="2 3">
    <name type="scientific">Lentibacter algarum</name>
    <dbReference type="NCBI Taxonomy" id="576131"/>
    <lineage>
        <taxon>Bacteria</taxon>
        <taxon>Pseudomonadati</taxon>
        <taxon>Pseudomonadota</taxon>
        <taxon>Alphaproteobacteria</taxon>
        <taxon>Rhodobacterales</taxon>
        <taxon>Roseobacteraceae</taxon>
        <taxon>Lentibacter</taxon>
    </lineage>
</organism>
<keyword evidence="1" id="KW-0472">Membrane</keyword>
<evidence type="ECO:0000256" key="1">
    <source>
        <dbReference type="SAM" id="Phobius"/>
    </source>
</evidence>
<dbReference type="InterPro" id="IPR021830">
    <property type="entry name" value="DUF3422"/>
</dbReference>
<evidence type="ECO:0000313" key="3">
    <source>
        <dbReference type="Proteomes" id="UP000199026"/>
    </source>
</evidence>
<feature type="transmembrane region" description="Helical" evidence="1">
    <location>
        <begin position="401"/>
        <end position="419"/>
    </location>
</feature>
<evidence type="ECO:0000313" key="2">
    <source>
        <dbReference type="EMBL" id="SDY24927.1"/>
    </source>
</evidence>
<sequence length="427" mass="46932">MTALQDHPLRYELANELHARPFPSIATSATAVFVALRPKKDAAGRNRAADLAHLCALLDRYGAAHPAPHATHYSGQIGRHTLKWESHTEFVTYTAFFTGVSDRAFDAADFNIFPDDWLAASGMERVTSALVRVGPSPVVATIKEAVAEWFVPESVAVSYVLDGAAVIAGDFHIDPAGHMRFAVFVNEGTGPQRTGRIVQRLCEIETYKTLSMLGFARVRSLSGPLAKFDAQLSGLMEDMTLSETPAEATLDALLSVSAELEALSATSSFRFGATEAYEALVHERISVLRESRFEGRQTFGEFMMRRYDPAMRTVAATRARLSKMADRAMRAGELLRTRVEVERSAQNSALLESMNKRADLQLRLQQTVEGLSVVAISYYAVNLVTYAAYPFAKALAGVDKGMLSALVTLPVVGLVWMAVRRIRNRFH</sequence>
<dbReference type="STRING" id="576131.SAMN05444486_101972"/>
<dbReference type="AlphaFoldDB" id="A0A1H3IBA2"/>
<dbReference type="RefSeq" id="WP_089888274.1">
    <property type="nucleotide sequence ID" value="NZ_CALJFH010000011.1"/>
</dbReference>
<accession>A0A1H3IBA2</accession>
<reference evidence="2 3" key="1">
    <citation type="submission" date="2016-10" db="EMBL/GenBank/DDBJ databases">
        <authorList>
            <person name="de Groot N.N."/>
        </authorList>
    </citation>
    <scope>NUCLEOTIDE SEQUENCE [LARGE SCALE GENOMIC DNA]</scope>
    <source>
        <strain evidence="2 3">DSM 24677</strain>
    </source>
</reference>
<feature type="transmembrane region" description="Helical" evidence="1">
    <location>
        <begin position="370"/>
        <end position="389"/>
    </location>
</feature>
<name>A0A1H3IBA2_9RHOB</name>
<dbReference type="GeneID" id="78123757"/>
<dbReference type="Proteomes" id="UP000199026">
    <property type="component" value="Unassembled WGS sequence"/>
</dbReference>
<gene>
    <name evidence="2" type="ORF">SAMN05444486_101972</name>
</gene>
<keyword evidence="1" id="KW-1133">Transmembrane helix</keyword>
<keyword evidence="3" id="KW-1185">Reference proteome</keyword>
<keyword evidence="1" id="KW-0812">Transmembrane</keyword>
<protein>
    <submittedName>
        <fullName evidence="2">Uncharacterized membrane-anchored protein</fullName>
    </submittedName>
</protein>
<dbReference type="EMBL" id="FNPR01000001">
    <property type="protein sequence ID" value="SDY24927.1"/>
    <property type="molecule type" value="Genomic_DNA"/>
</dbReference>